<proteinExistence type="predicted"/>
<gene>
    <name evidence="1" type="ORF">SAMN05216204_105104</name>
</gene>
<dbReference type="RefSeq" id="WP_091872703.1">
    <property type="nucleotide sequence ID" value="NZ_FOLD01000005.1"/>
</dbReference>
<name>A0A1I1I7I5_9BURK</name>
<organism evidence="1 2">
    <name type="scientific">Massilia yuzhufengensis</name>
    <dbReference type="NCBI Taxonomy" id="1164594"/>
    <lineage>
        <taxon>Bacteria</taxon>
        <taxon>Pseudomonadati</taxon>
        <taxon>Pseudomonadota</taxon>
        <taxon>Betaproteobacteria</taxon>
        <taxon>Burkholderiales</taxon>
        <taxon>Oxalobacteraceae</taxon>
        <taxon>Telluria group</taxon>
        <taxon>Massilia</taxon>
    </lineage>
</organism>
<evidence type="ECO:0000313" key="2">
    <source>
        <dbReference type="Proteomes" id="UP000198639"/>
    </source>
</evidence>
<reference evidence="2" key="1">
    <citation type="submission" date="2016-10" db="EMBL/GenBank/DDBJ databases">
        <authorList>
            <person name="Varghese N."/>
            <person name="Submissions S."/>
        </authorList>
    </citation>
    <scope>NUCLEOTIDE SEQUENCE [LARGE SCALE GENOMIC DNA]</scope>
    <source>
        <strain evidence="2">CGMCC 1.12041</strain>
    </source>
</reference>
<dbReference type="InterPro" id="IPR005361">
    <property type="entry name" value="UPF0158"/>
</dbReference>
<sequence>MIMATVNLNELEDAVMMVSGSGDLAEAWVCLDTGAVHVRAEGIDPEEEALPDDIDTSERYVGVPDARSLDLGQAMVFAFVEAGMPGEYERVREMFRRKGAYRHFKDLVDKRGLTGKWHAFRDERTRAALREWCEDNGLQPGD</sequence>
<keyword evidence="2" id="KW-1185">Reference proteome</keyword>
<dbReference type="STRING" id="1164594.SAMN05216204_105104"/>
<accession>A0A1I1I7I5</accession>
<dbReference type="OrthoDB" id="598113at2"/>
<dbReference type="AlphaFoldDB" id="A0A1I1I7I5"/>
<evidence type="ECO:0000313" key="1">
    <source>
        <dbReference type="EMBL" id="SFC31762.1"/>
    </source>
</evidence>
<dbReference type="EMBL" id="FOLD01000005">
    <property type="protein sequence ID" value="SFC31762.1"/>
    <property type="molecule type" value="Genomic_DNA"/>
</dbReference>
<dbReference type="Proteomes" id="UP000198639">
    <property type="component" value="Unassembled WGS sequence"/>
</dbReference>
<protein>
    <submittedName>
        <fullName evidence="1">Uncharacterized protein family (UPF0158)</fullName>
    </submittedName>
</protein>
<dbReference type="Pfam" id="PF03682">
    <property type="entry name" value="UPF0158"/>
    <property type="match status" value="1"/>
</dbReference>